<dbReference type="RefSeq" id="WP_377144966.1">
    <property type="nucleotide sequence ID" value="NZ_JBHTIA010000013.1"/>
</dbReference>
<keyword evidence="4" id="KW-1185">Reference proteome</keyword>
<evidence type="ECO:0000313" key="3">
    <source>
        <dbReference type="EMBL" id="MFD0766752.1"/>
    </source>
</evidence>
<feature type="signal peptide" evidence="1">
    <location>
        <begin position="1"/>
        <end position="19"/>
    </location>
</feature>
<feature type="chain" id="PRO_5046086522" evidence="1">
    <location>
        <begin position="20"/>
        <end position="482"/>
    </location>
</feature>
<feature type="domain" description="DUF5723" evidence="2">
    <location>
        <begin position="89"/>
        <end position="405"/>
    </location>
</feature>
<evidence type="ECO:0000313" key="4">
    <source>
        <dbReference type="Proteomes" id="UP001597073"/>
    </source>
</evidence>
<sequence>MKNILLAFCFLLISLASFGQQFSQYNTGTLFDSFENPSRASFIPDSSRQYAFNLFIPNFNSNVYVTGNGQAPLKSRAFLGKYAGAGLTLNQGRFSRANVSANVYSLMFKSFRSLDGNQEIGFSVQTRADGRGIFTDESLLLLNNTGPFTDRSYDNIFNNSYTYQTYHQFSATYREQVTKNFAFGIKLSALLGIQYQQLQIDRSRIDFDRVNDRADLSLQGRYRINFTPGEFAARDILPNFRSPGASISLGSTIRTRDNFNIQLNVKDLGFIHWYKKSITSNFNTTRTIQNISGPRREDNLYANTFDIIRSGDTQGSYVTPTNGKLELSANKSYWLDYDKRFKYSPTIVLQKEVFYDGYTAALVNPLQYNNLVGTLTTSYNNFGLFNAGLQFMVKTPNVEFYIGSDRVVQSANLFRAGVGKSDSQINKSGSFTGADFFLGFSLKFGNVIEHPMNASFIPMGERPGFLKRLWDSVFHPKRDDGS</sequence>
<evidence type="ECO:0000256" key="1">
    <source>
        <dbReference type="SAM" id="SignalP"/>
    </source>
</evidence>
<proteinExistence type="predicted"/>
<protein>
    <submittedName>
        <fullName evidence="3">DUF5723 family protein</fullName>
    </submittedName>
</protein>
<comment type="caution">
    <text evidence="3">The sequence shown here is derived from an EMBL/GenBank/DDBJ whole genome shotgun (WGS) entry which is preliminary data.</text>
</comment>
<dbReference type="Proteomes" id="UP001597073">
    <property type="component" value="Unassembled WGS sequence"/>
</dbReference>
<organism evidence="3 4">
    <name type="scientific">Mucilaginibacter lutimaris</name>
    <dbReference type="NCBI Taxonomy" id="931629"/>
    <lineage>
        <taxon>Bacteria</taxon>
        <taxon>Pseudomonadati</taxon>
        <taxon>Bacteroidota</taxon>
        <taxon>Sphingobacteriia</taxon>
        <taxon>Sphingobacteriales</taxon>
        <taxon>Sphingobacteriaceae</taxon>
        <taxon>Mucilaginibacter</taxon>
    </lineage>
</organism>
<name>A0ABW2ZKR0_9SPHI</name>
<reference evidence="4" key="1">
    <citation type="journal article" date="2019" name="Int. J. Syst. Evol. Microbiol.">
        <title>The Global Catalogue of Microorganisms (GCM) 10K type strain sequencing project: providing services to taxonomists for standard genome sequencing and annotation.</title>
        <authorList>
            <consortium name="The Broad Institute Genomics Platform"/>
            <consortium name="The Broad Institute Genome Sequencing Center for Infectious Disease"/>
            <person name="Wu L."/>
            <person name="Ma J."/>
        </authorList>
    </citation>
    <scope>NUCLEOTIDE SEQUENCE [LARGE SCALE GENOMIC DNA]</scope>
    <source>
        <strain evidence="4">CCUG 60742</strain>
    </source>
</reference>
<keyword evidence="1" id="KW-0732">Signal</keyword>
<gene>
    <name evidence="3" type="ORF">ACFQZI_17965</name>
</gene>
<accession>A0ABW2ZKR0</accession>
<evidence type="ECO:0000259" key="2">
    <source>
        <dbReference type="Pfam" id="PF18990"/>
    </source>
</evidence>
<dbReference type="Pfam" id="PF18990">
    <property type="entry name" value="DUF5723"/>
    <property type="match status" value="1"/>
</dbReference>
<dbReference type="InterPro" id="IPR043781">
    <property type="entry name" value="DUF5723"/>
</dbReference>
<dbReference type="EMBL" id="JBHTIA010000013">
    <property type="protein sequence ID" value="MFD0766752.1"/>
    <property type="molecule type" value="Genomic_DNA"/>
</dbReference>